<dbReference type="CDD" id="cd20705">
    <property type="entry name" value="MIX_I"/>
    <property type="match status" value="1"/>
</dbReference>
<evidence type="ECO:0008006" key="4">
    <source>
        <dbReference type="Google" id="ProtNLM"/>
    </source>
</evidence>
<keyword evidence="1" id="KW-0472">Membrane</keyword>
<dbReference type="Proteomes" id="UP001377972">
    <property type="component" value="Unassembled WGS sequence"/>
</dbReference>
<feature type="transmembrane region" description="Helical" evidence="1">
    <location>
        <begin position="814"/>
        <end position="835"/>
    </location>
</feature>
<accession>A0ABU8T0K2</accession>
<keyword evidence="1" id="KW-0812">Transmembrane</keyword>
<evidence type="ECO:0000313" key="3">
    <source>
        <dbReference type="Proteomes" id="UP001377972"/>
    </source>
</evidence>
<keyword evidence="1" id="KW-1133">Transmembrane helix</keyword>
<comment type="caution">
    <text evidence="2">The sequence shown here is derived from an EMBL/GenBank/DDBJ whole genome shotgun (WGS) entry which is preliminary data.</text>
</comment>
<dbReference type="RefSeq" id="WP_339982796.1">
    <property type="nucleotide sequence ID" value="NZ_JAQPZS010000030.1"/>
</dbReference>
<dbReference type="EMBL" id="JAQPZS010000030">
    <property type="protein sequence ID" value="MEJ6498421.1"/>
    <property type="molecule type" value="Genomic_DNA"/>
</dbReference>
<keyword evidence="3" id="KW-1185">Reference proteome</keyword>
<proteinExistence type="predicted"/>
<evidence type="ECO:0000256" key="1">
    <source>
        <dbReference type="SAM" id="Phobius"/>
    </source>
</evidence>
<organism evidence="2 3">
    <name type="scientific">Pseudoalteromonas lipolytica</name>
    <dbReference type="NCBI Taxonomy" id="570156"/>
    <lineage>
        <taxon>Bacteria</taxon>
        <taxon>Pseudomonadati</taxon>
        <taxon>Pseudomonadota</taxon>
        <taxon>Gammaproteobacteria</taxon>
        <taxon>Alteromonadales</taxon>
        <taxon>Pseudoalteromonadaceae</taxon>
        <taxon>Pseudoalteromonas</taxon>
    </lineage>
</organism>
<protein>
    <recommendedName>
        <fullName evidence="4">Transmembrane protein</fullName>
    </recommendedName>
</protein>
<name>A0ABU8T0K2_9GAMM</name>
<feature type="transmembrane region" description="Helical" evidence="1">
    <location>
        <begin position="869"/>
        <end position="889"/>
    </location>
</feature>
<evidence type="ECO:0000313" key="2">
    <source>
        <dbReference type="EMBL" id="MEJ6498421.1"/>
    </source>
</evidence>
<feature type="transmembrane region" description="Helical" evidence="1">
    <location>
        <begin position="842"/>
        <end position="863"/>
    </location>
</feature>
<gene>
    <name evidence="2" type="ORF">PQI24_20495</name>
</gene>
<sequence>MSSIRNYAVNVPDADTPCSLDLHVPALCGGNLLVPFGEAEVQTKSNPKASDQIPQSLVITPRVFIDPSLNKSTAAEPSYIEQPENFVENTACGYLYLFVDGFLWREYAALGFNGYSEIDLTEEHSLDIRGFSGAHVKNIIIPTAAKNLYNGSSLNKTKVEIAFSRIQWSWDYICTLGGMFESDKRLSIKPLLKKCPDRAKADAFRSQRCTLLDFTQGTPSILDADGNVYLHDKLGIAHRLFLQMEMAKIAMQFDYNKLKSKPFYDSAILAYQLYLNEKLHKKISKFAGPAVGNVEVHEDRSLEAGSLRDVAKHLDEKEIEKWLISDAAISALETYLDRRDQLTDFFQDKSESESLHTTCTNQNISPLPSWNAVTRDLTCLNENAYGAAISTLYQYLNATIERTAELPIFIKPITDVAKKAELKRRLAKAENEGQTLAKNLCNSAESFVRKQLSAKENAYGKDFNNAQYASIIDDKSQEPGTFDPDKWQAYFDKISHAGHNLGNTETLIAIALKTSDKVLTELIKYWKRAFDPVNNPDVSTLQITVVGASLKATGIEPYGNIKIHDFNGVPKGHTIIGVDIVEAALFQNPKLRRASKALDRVISAVEKGNQPDPKDIKIIAGSVPREVTGGKGAHGTVKITDRKTGKTIGVQASKHAAAFIQKGLDTKNFAKDLSSLTFKVMSIPTDKVSNNLLAANYNSLNPIQSSAIRLPKTASLMDNWIKSNPGTFFLLDSLTTINTYKEYKKNFEGKGEGYEFFKNVSAISSVIISSAQVYEAYIDSRTSMSRPMYTDLASDVEKALNSREGTVLFTKLRFAAGGVAALSSALLICDAYDLYKKDQQGAALASFIAGSLGIASALHGAIFVSMGPFGWAFLIGSIVAGLVVSYLTLTDAEIWAKYGVFAKDSSLKITFDEVNKKAIVPKENDYTTFADPTLYIRFITSVLFSPKLTIKKVAWGMDKYAIEVGLPLFNESNSEVYLDVSIKRFARSSQSLSVDTTSINVPKNGQPIRSQTRWGEEDIAVLQPLDYERNDKGQIIKAVALGMFDSNVVWHIKAKARVEVEGISYPQKLIAYKKVDDQKASSENATDWHTEILKL</sequence>
<reference evidence="2 3" key="1">
    <citation type="submission" date="2023-01" db="EMBL/GenBank/DDBJ databases">
        <title>Trichodesmium-associated heterotrophic epibiont bacteria.</title>
        <authorList>
            <person name="Cleveland C.S."/>
            <person name="Webb E.A."/>
        </authorList>
    </citation>
    <scope>NUCLEOTIDE SEQUENCE [LARGE SCALE GENOMIC DNA]</scope>
    <source>
        <strain evidence="2 3">USCH2</strain>
    </source>
</reference>